<evidence type="ECO:0000256" key="12">
    <source>
        <dbReference type="ARBA" id="ARBA00023239"/>
    </source>
</evidence>
<dbReference type="EMBL" id="BSSU01000007">
    <property type="protein sequence ID" value="GLX82058.1"/>
    <property type="molecule type" value="Genomic_DNA"/>
</dbReference>
<feature type="binding site" evidence="17">
    <location>
        <position position="380"/>
    </location>
    <ligand>
        <name>(6S)-NADPHX</name>
        <dbReference type="ChEBI" id="CHEBI:64076"/>
    </ligand>
</feature>
<comment type="catalytic activity">
    <reaction evidence="2 18 19">
        <text>(6R)-NADPHX = (6S)-NADPHX</text>
        <dbReference type="Rhea" id="RHEA:32227"/>
        <dbReference type="ChEBI" id="CHEBI:64076"/>
        <dbReference type="ChEBI" id="CHEBI:64077"/>
        <dbReference type="EC" id="5.1.99.6"/>
    </reaction>
</comment>
<evidence type="ECO:0000256" key="19">
    <source>
        <dbReference type="PIRNR" id="PIRNR017184"/>
    </source>
</evidence>
<dbReference type="Gene3D" id="3.40.1190.20">
    <property type="match status" value="1"/>
</dbReference>
<evidence type="ECO:0000256" key="17">
    <source>
        <dbReference type="HAMAP-Rule" id="MF_01965"/>
    </source>
</evidence>
<feature type="binding site" evidence="17">
    <location>
        <position position="268"/>
    </location>
    <ligand>
        <name>(6S)-NADPHX</name>
        <dbReference type="ChEBI" id="CHEBI:64076"/>
    </ligand>
</feature>
<accession>A0ABQ6H1I4</accession>
<evidence type="ECO:0000256" key="18">
    <source>
        <dbReference type="HAMAP-Rule" id="MF_01966"/>
    </source>
</evidence>
<feature type="binding site" evidence="17">
    <location>
        <position position="330"/>
    </location>
    <ligand>
        <name>(6S)-NADPHX</name>
        <dbReference type="ChEBI" id="CHEBI:64076"/>
    </ligand>
</feature>
<dbReference type="PROSITE" id="PS51383">
    <property type="entry name" value="YJEF_C_3"/>
    <property type="match status" value="1"/>
</dbReference>
<dbReference type="PANTHER" id="PTHR12592">
    <property type="entry name" value="ATP-DEPENDENT (S)-NAD(P)H-HYDRATE DEHYDRATASE FAMILY MEMBER"/>
    <property type="match status" value="1"/>
</dbReference>
<comment type="cofactor">
    <cofactor evidence="18 19">
        <name>K(+)</name>
        <dbReference type="ChEBI" id="CHEBI:29103"/>
    </cofactor>
    <text evidence="18 19">Binds 1 potassium ion per subunit.</text>
</comment>
<proteinExistence type="inferred from homology"/>
<comment type="catalytic activity">
    <reaction evidence="1 18 19">
        <text>(6R)-NADHX = (6S)-NADHX</text>
        <dbReference type="Rhea" id="RHEA:32215"/>
        <dbReference type="ChEBI" id="CHEBI:64074"/>
        <dbReference type="ChEBI" id="CHEBI:64075"/>
        <dbReference type="EC" id="5.1.99.6"/>
    </reaction>
</comment>
<dbReference type="HAMAP" id="MF_01965">
    <property type="entry name" value="NADHX_dehydratase"/>
    <property type="match status" value="1"/>
</dbReference>
<evidence type="ECO:0000259" key="20">
    <source>
        <dbReference type="PROSITE" id="PS51383"/>
    </source>
</evidence>
<keyword evidence="13" id="KW-0511">Multifunctional enzyme</keyword>
<dbReference type="NCBIfam" id="TIGR00197">
    <property type="entry name" value="yjeF_nterm"/>
    <property type="match status" value="1"/>
</dbReference>
<evidence type="ECO:0000256" key="6">
    <source>
        <dbReference type="ARBA" id="ARBA00022741"/>
    </source>
</evidence>
<dbReference type="Gene3D" id="3.40.50.10260">
    <property type="entry name" value="YjeF N-terminal domain"/>
    <property type="match status" value="1"/>
</dbReference>
<dbReference type="SUPFAM" id="SSF64153">
    <property type="entry name" value="YjeF N-terminal domain-like"/>
    <property type="match status" value="1"/>
</dbReference>
<feature type="binding site" evidence="18">
    <location>
        <begin position="63"/>
        <end position="67"/>
    </location>
    <ligand>
        <name>(6S)-NADPHX</name>
        <dbReference type="ChEBI" id="CHEBI:64076"/>
    </ligand>
</feature>
<keyword evidence="23" id="KW-1185">Reference proteome</keyword>
<gene>
    <name evidence="22" type="primary">nnr</name>
    <name evidence="17" type="synonym">nnrD</name>
    <name evidence="18" type="synonym">nnrE</name>
    <name evidence="22" type="ORF">theurythT_15100</name>
</gene>
<evidence type="ECO:0000256" key="3">
    <source>
        <dbReference type="ARBA" id="ARBA00006001"/>
    </source>
</evidence>
<organism evidence="22 23">
    <name type="scientific">Thalassotalea eurytherma</name>
    <dbReference type="NCBI Taxonomy" id="1144278"/>
    <lineage>
        <taxon>Bacteria</taxon>
        <taxon>Pseudomonadati</taxon>
        <taxon>Pseudomonadota</taxon>
        <taxon>Gammaproteobacteria</taxon>
        <taxon>Alteromonadales</taxon>
        <taxon>Colwelliaceae</taxon>
        <taxon>Thalassotalea</taxon>
    </lineage>
</organism>
<comment type="caution">
    <text evidence="22">The sequence shown here is derived from an EMBL/GenBank/DDBJ whole genome shotgun (WGS) entry which is preliminary data.</text>
</comment>
<dbReference type="InterPro" id="IPR000631">
    <property type="entry name" value="CARKD"/>
</dbReference>
<protein>
    <recommendedName>
        <fullName evidence="19">Bifunctional NAD(P)H-hydrate repair enzyme</fullName>
    </recommendedName>
    <alternativeName>
        <fullName evidence="19">Nicotinamide nucleotide repair protein</fullName>
    </alternativeName>
    <domain>
        <recommendedName>
            <fullName evidence="19">ADP-dependent (S)-NAD(P)H-hydrate dehydratase</fullName>
            <ecNumber evidence="19">4.2.1.136</ecNumber>
        </recommendedName>
        <alternativeName>
            <fullName evidence="19">ADP-dependent NAD(P)HX dehydratase</fullName>
        </alternativeName>
    </domain>
    <domain>
        <recommendedName>
            <fullName evidence="19">NAD(P)H-hydrate epimerase</fullName>
            <ecNumber evidence="19">5.1.99.6</ecNumber>
        </recommendedName>
    </domain>
</protein>
<dbReference type="InterPro" id="IPR030677">
    <property type="entry name" value="Nnr"/>
</dbReference>
<name>A0ABQ6H1I4_9GAMM</name>
<keyword evidence="8 17" id="KW-0521">NADP</keyword>
<feature type="binding site" evidence="18">
    <location>
        <position position="167"/>
    </location>
    <ligand>
        <name>(6S)-NADPHX</name>
        <dbReference type="ChEBI" id="CHEBI:64076"/>
    </ligand>
</feature>
<comment type="function">
    <text evidence="17">Catalyzes the dehydration of the S-form of NAD(P)HX at the expense of ADP, which is converted to AMP. Together with NAD(P)HX epimerase, which catalyzes the epimerization of the S- and R-forms, the enzyme allows the repair of both epimers of NAD(P)HX, a damaged form of NAD(P)H that is a result of enzymatic or heat-dependent hydration.</text>
</comment>
<dbReference type="Proteomes" id="UP001157133">
    <property type="component" value="Unassembled WGS sequence"/>
</dbReference>
<dbReference type="SUPFAM" id="SSF53613">
    <property type="entry name" value="Ribokinase-like"/>
    <property type="match status" value="1"/>
</dbReference>
<evidence type="ECO:0000256" key="14">
    <source>
        <dbReference type="ARBA" id="ARBA00025153"/>
    </source>
</evidence>
<dbReference type="InterPro" id="IPR029056">
    <property type="entry name" value="Ribokinase-like"/>
</dbReference>
<comment type="similarity">
    <text evidence="3 19">In the N-terminal section; belongs to the NnrE/AIBP family.</text>
</comment>
<dbReference type="PROSITE" id="PS01050">
    <property type="entry name" value="YJEF_C_2"/>
    <property type="match status" value="1"/>
</dbReference>
<evidence type="ECO:0000256" key="5">
    <source>
        <dbReference type="ARBA" id="ARBA00022723"/>
    </source>
</evidence>
<dbReference type="InterPro" id="IPR017953">
    <property type="entry name" value="Carbohydrate_kinase_pred_CS"/>
</dbReference>
<comment type="similarity">
    <text evidence="18">Belongs to the NnrE/AIBP family.</text>
</comment>
<dbReference type="PANTHER" id="PTHR12592:SF0">
    <property type="entry name" value="ATP-DEPENDENT (S)-NAD(P)H-HYDRATE DEHYDRATASE"/>
    <property type="match status" value="1"/>
</dbReference>
<evidence type="ECO:0000256" key="8">
    <source>
        <dbReference type="ARBA" id="ARBA00022857"/>
    </source>
</evidence>
<keyword evidence="11 18" id="KW-0413">Isomerase</keyword>
<keyword evidence="10 17" id="KW-0520">NAD</keyword>
<evidence type="ECO:0000256" key="4">
    <source>
        <dbReference type="ARBA" id="ARBA00009524"/>
    </source>
</evidence>
<feature type="binding site" evidence="17">
    <location>
        <position position="445"/>
    </location>
    <ligand>
        <name>AMP</name>
        <dbReference type="ChEBI" id="CHEBI:456215"/>
    </ligand>
</feature>
<comment type="catalytic activity">
    <reaction evidence="16 17 19">
        <text>(6S)-NADPHX + ADP = AMP + phosphate + NADPH + H(+)</text>
        <dbReference type="Rhea" id="RHEA:32235"/>
        <dbReference type="ChEBI" id="CHEBI:15378"/>
        <dbReference type="ChEBI" id="CHEBI:43474"/>
        <dbReference type="ChEBI" id="CHEBI:57783"/>
        <dbReference type="ChEBI" id="CHEBI:64076"/>
        <dbReference type="ChEBI" id="CHEBI:456215"/>
        <dbReference type="ChEBI" id="CHEBI:456216"/>
        <dbReference type="EC" id="4.2.1.136"/>
    </reaction>
</comment>
<comment type="function">
    <text evidence="18">Catalyzes the epimerization of the S- and R-forms of NAD(P)HX, a damaged form of NAD(P)H that is a result of enzymatic or heat-dependent hydration. This is a prerequisite for the S-specific NAD(P)H-hydrate dehydratase to allow the repair of both epimers of NAD(P)HX.</text>
</comment>
<evidence type="ECO:0000256" key="9">
    <source>
        <dbReference type="ARBA" id="ARBA00022958"/>
    </source>
</evidence>
<dbReference type="InterPro" id="IPR004443">
    <property type="entry name" value="YjeF_N_dom"/>
</dbReference>
<evidence type="ECO:0000256" key="15">
    <source>
        <dbReference type="ARBA" id="ARBA00048238"/>
    </source>
</evidence>
<keyword evidence="7 17" id="KW-0067">ATP-binding</keyword>
<evidence type="ECO:0000256" key="16">
    <source>
        <dbReference type="ARBA" id="ARBA00049209"/>
    </source>
</evidence>
<evidence type="ECO:0000313" key="22">
    <source>
        <dbReference type="EMBL" id="GLX82058.1"/>
    </source>
</evidence>
<reference evidence="22 23" key="1">
    <citation type="submission" date="2023-03" db="EMBL/GenBank/DDBJ databases">
        <title>Draft genome sequence of Thalassotalea eurytherma JCM 18482T.</title>
        <authorList>
            <person name="Sawabe T."/>
        </authorList>
    </citation>
    <scope>NUCLEOTIDE SEQUENCE [LARGE SCALE GENOMIC DNA]</scope>
    <source>
        <strain evidence="22 23">JCM 18482</strain>
    </source>
</reference>
<dbReference type="CDD" id="cd01171">
    <property type="entry name" value="YXKO-related"/>
    <property type="match status" value="1"/>
</dbReference>
<sequence length="511" mass="54181">MVMQSLPQLAYAGTTVLAKEAEVAQSKGIVLYELMKRAGQAVFNYIDSVYPNHSLLVLCGKGNNGGDGFVVARLALQQSITVKVVLFARIAQLKGDARQACDEYLAIGGEIEEVDQDVLVPDDSKYEAYQLVVDAVFGIGFKGQLPSLVANFFAMIQARQLPVVSIDVPSGVNATTGEVSSHAIIAKATVIFMAMKQGLLTGEACHHVGELVFESLSLAHRFCQLVKTTTQRQTTENLPTLLPRVIHQHKGHIGLLLTIGGQSGMPGAIRLASEAALRCGAPLVSVLSAEQNHSMIMNNRYELMLAGSDVADLQANIALKKAKAAVIGPGLGQSEWAQSLLDFMLCSDLDLVIDADALSLLASNQTLMQGHTGARVLTPHPKEAAILLGCSIAAIENNRFDAVKKIANTYQCVCLLKGPGTLVSDGKQVFINTTGNHAMATGGMGDVLAGMIGALILQTDNLLDATRLAVYLHGKAGDNIAAEQGYVGLLASDLFSVFPTLLQSVYEPVSS</sequence>
<evidence type="ECO:0000259" key="21">
    <source>
        <dbReference type="PROSITE" id="PS51385"/>
    </source>
</evidence>
<dbReference type="PIRSF" id="PIRSF017184">
    <property type="entry name" value="Nnr"/>
    <property type="match status" value="1"/>
</dbReference>
<keyword evidence="6 17" id="KW-0547">Nucleotide-binding</keyword>
<feature type="binding site" evidence="18">
    <location>
        <position position="170"/>
    </location>
    <ligand>
        <name>K(+)</name>
        <dbReference type="ChEBI" id="CHEBI:29103"/>
    </ligand>
</feature>
<comment type="catalytic activity">
    <reaction evidence="15 17 19">
        <text>(6S)-NADHX + ADP = AMP + phosphate + NADH + H(+)</text>
        <dbReference type="Rhea" id="RHEA:32223"/>
        <dbReference type="ChEBI" id="CHEBI:15378"/>
        <dbReference type="ChEBI" id="CHEBI:43474"/>
        <dbReference type="ChEBI" id="CHEBI:57945"/>
        <dbReference type="ChEBI" id="CHEBI:64074"/>
        <dbReference type="ChEBI" id="CHEBI:456215"/>
        <dbReference type="ChEBI" id="CHEBI:456216"/>
        <dbReference type="EC" id="4.2.1.136"/>
    </reaction>
</comment>
<comment type="similarity">
    <text evidence="4 19">In the C-terminal section; belongs to the NnrD/CARKD family.</text>
</comment>
<comment type="subunit">
    <text evidence="17">Homotetramer.</text>
</comment>
<feature type="binding site" evidence="18">
    <location>
        <position position="134"/>
    </location>
    <ligand>
        <name>K(+)</name>
        <dbReference type="ChEBI" id="CHEBI:29103"/>
    </ligand>
</feature>
<dbReference type="NCBIfam" id="TIGR00196">
    <property type="entry name" value="yjeF_cterm"/>
    <property type="match status" value="1"/>
</dbReference>
<dbReference type="EC" id="4.2.1.136" evidence="19"/>
<evidence type="ECO:0000256" key="2">
    <source>
        <dbReference type="ARBA" id="ARBA00000909"/>
    </source>
</evidence>
<feature type="domain" description="YjeF N-terminal" evidence="21">
    <location>
        <begin position="14"/>
        <end position="224"/>
    </location>
</feature>
<evidence type="ECO:0000313" key="23">
    <source>
        <dbReference type="Proteomes" id="UP001157133"/>
    </source>
</evidence>
<comment type="caution">
    <text evidence="18">Lacks conserved residue(s) required for the propagation of feature annotation.</text>
</comment>
<keyword evidence="9 18" id="KW-0630">Potassium</keyword>
<dbReference type="Pfam" id="PF01256">
    <property type="entry name" value="Carb_kinase"/>
    <property type="match status" value="1"/>
</dbReference>
<evidence type="ECO:0000256" key="11">
    <source>
        <dbReference type="ARBA" id="ARBA00023235"/>
    </source>
</evidence>
<keyword evidence="5 18" id="KW-0479">Metal-binding</keyword>
<feature type="binding site" evidence="18">
    <location>
        <position position="64"/>
    </location>
    <ligand>
        <name>K(+)</name>
        <dbReference type="ChEBI" id="CHEBI:29103"/>
    </ligand>
</feature>
<feature type="binding site" evidence="18">
    <location>
        <begin position="138"/>
        <end position="144"/>
    </location>
    <ligand>
        <name>(6S)-NADPHX</name>
        <dbReference type="ChEBI" id="CHEBI:64076"/>
    </ligand>
</feature>
<evidence type="ECO:0000256" key="10">
    <source>
        <dbReference type="ARBA" id="ARBA00023027"/>
    </source>
</evidence>
<evidence type="ECO:0000256" key="7">
    <source>
        <dbReference type="ARBA" id="ARBA00022840"/>
    </source>
</evidence>
<comment type="function">
    <text evidence="14 19">Bifunctional enzyme that catalyzes the epimerization of the S- and R-forms of NAD(P)HX and the dehydration of the S-form of NAD(P)HX at the expense of ADP, which is converted to AMP. This allows the repair of both epimers of NAD(P)HX, a damaged form of NAD(P)H that is a result of enzymatic or heat-dependent hydration.</text>
</comment>
<dbReference type="InterPro" id="IPR036652">
    <property type="entry name" value="YjeF_N_dom_sf"/>
</dbReference>
<feature type="domain" description="YjeF C-terminal" evidence="20">
    <location>
        <begin position="233"/>
        <end position="505"/>
    </location>
</feature>
<dbReference type="RefSeq" id="WP_284207409.1">
    <property type="nucleotide sequence ID" value="NZ_BSSU01000007.1"/>
</dbReference>
<feature type="binding site" evidence="17">
    <location>
        <position position="446"/>
    </location>
    <ligand>
        <name>(6S)-NADPHX</name>
        <dbReference type="ChEBI" id="CHEBI:64076"/>
    </ligand>
</feature>
<dbReference type="EC" id="5.1.99.6" evidence="19"/>
<comment type="cofactor">
    <cofactor evidence="17">
        <name>Mg(2+)</name>
        <dbReference type="ChEBI" id="CHEBI:18420"/>
    </cofactor>
</comment>
<evidence type="ECO:0000256" key="13">
    <source>
        <dbReference type="ARBA" id="ARBA00023268"/>
    </source>
</evidence>
<dbReference type="HAMAP" id="MF_01966">
    <property type="entry name" value="NADHX_epimerase"/>
    <property type="match status" value="1"/>
</dbReference>
<dbReference type="PROSITE" id="PS51385">
    <property type="entry name" value="YJEF_N"/>
    <property type="match status" value="1"/>
</dbReference>
<feature type="binding site" evidence="17">
    <location>
        <begin position="417"/>
        <end position="421"/>
    </location>
    <ligand>
        <name>AMP</name>
        <dbReference type="ChEBI" id="CHEBI:456215"/>
    </ligand>
</feature>
<keyword evidence="12 17" id="KW-0456">Lyase</keyword>
<evidence type="ECO:0000256" key="1">
    <source>
        <dbReference type="ARBA" id="ARBA00000013"/>
    </source>
</evidence>
<comment type="similarity">
    <text evidence="17">Belongs to the NnrD/CARKD family.</text>
</comment>
<dbReference type="Pfam" id="PF03853">
    <property type="entry name" value="YjeF_N"/>
    <property type="match status" value="1"/>
</dbReference>